<proteinExistence type="inferred from homology"/>
<dbReference type="Gene3D" id="3.10.150.10">
    <property type="entry name" value="DNA Polymerase III, subunit A, domain 2"/>
    <property type="match status" value="1"/>
</dbReference>
<feature type="domain" description="DNA polymerase III beta sliding clamp N-terminal" evidence="10">
    <location>
        <begin position="1"/>
        <end position="117"/>
    </location>
</feature>
<dbReference type="RefSeq" id="WP_146813776.1">
    <property type="nucleotide sequence ID" value="NZ_BJYD01000006.1"/>
</dbReference>
<evidence type="ECO:0000259" key="10">
    <source>
        <dbReference type="Pfam" id="PF00712"/>
    </source>
</evidence>
<dbReference type="GO" id="GO:0009360">
    <property type="term" value="C:DNA polymerase III complex"/>
    <property type="evidence" value="ECO:0007669"/>
    <property type="project" value="InterPro"/>
</dbReference>
<dbReference type="GO" id="GO:0008408">
    <property type="term" value="F:3'-5' exonuclease activity"/>
    <property type="evidence" value="ECO:0007669"/>
    <property type="project" value="InterPro"/>
</dbReference>
<evidence type="ECO:0000313" key="11">
    <source>
        <dbReference type="EMBL" id="GEN52727.1"/>
    </source>
</evidence>
<evidence type="ECO:0000256" key="1">
    <source>
        <dbReference type="ARBA" id="ARBA00004496"/>
    </source>
</evidence>
<reference evidence="11 12" key="1">
    <citation type="submission" date="2019-07" db="EMBL/GenBank/DDBJ databases">
        <title>Whole genome shotgun sequence of Halobacillus faecis NBRC 103569.</title>
        <authorList>
            <person name="Hosoyama A."/>
            <person name="Uohara A."/>
            <person name="Ohji S."/>
            <person name="Ichikawa N."/>
        </authorList>
    </citation>
    <scope>NUCLEOTIDE SEQUENCE [LARGE SCALE GENOMIC DNA]</scope>
    <source>
        <strain evidence="11 12">NBRC 103569</strain>
    </source>
</reference>
<dbReference type="SUPFAM" id="SSF55979">
    <property type="entry name" value="DNA clamp"/>
    <property type="match status" value="1"/>
</dbReference>
<dbReference type="EMBL" id="BJYD01000006">
    <property type="protein sequence ID" value="GEN52727.1"/>
    <property type="molecule type" value="Genomic_DNA"/>
</dbReference>
<dbReference type="InterPro" id="IPR046938">
    <property type="entry name" value="DNA_clamp_sf"/>
</dbReference>
<keyword evidence="8" id="KW-0238">DNA-binding</keyword>
<dbReference type="Pfam" id="PF00712">
    <property type="entry name" value="DNA_pol3_beta"/>
    <property type="match status" value="1"/>
</dbReference>
<protein>
    <recommendedName>
        <fullName evidence="9">DNA polymerase III subunit beta</fullName>
    </recommendedName>
</protein>
<dbReference type="Gene3D" id="3.70.10.10">
    <property type="match status" value="1"/>
</dbReference>
<keyword evidence="12" id="KW-1185">Reference proteome</keyword>
<dbReference type="AlphaFoldDB" id="A0A511WNV2"/>
<name>A0A511WNV2_9BACI</name>
<evidence type="ECO:0000256" key="8">
    <source>
        <dbReference type="ARBA" id="ARBA00023125"/>
    </source>
</evidence>
<dbReference type="GO" id="GO:0003887">
    <property type="term" value="F:DNA-directed DNA polymerase activity"/>
    <property type="evidence" value="ECO:0007669"/>
    <property type="project" value="UniProtKB-KW"/>
</dbReference>
<dbReference type="PANTHER" id="PTHR30478:SF0">
    <property type="entry name" value="BETA SLIDING CLAMP"/>
    <property type="match status" value="1"/>
</dbReference>
<dbReference type="OrthoDB" id="8421503at2"/>
<keyword evidence="5" id="KW-0548">Nucleotidyltransferase</keyword>
<dbReference type="PANTHER" id="PTHR30478">
    <property type="entry name" value="DNA POLYMERASE III SUBUNIT BETA"/>
    <property type="match status" value="1"/>
</dbReference>
<dbReference type="GO" id="GO:0003677">
    <property type="term" value="F:DNA binding"/>
    <property type="evidence" value="ECO:0007669"/>
    <property type="project" value="UniProtKB-KW"/>
</dbReference>
<evidence type="ECO:0000256" key="2">
    <source>
        <dbReference type="ARBA" id="ARBA00010752"/>
    </source>
</evidence>
<keyword evidence="4" id="KW-0808">Transferase</keyword>
<dbReference type="GO" id="GO:0005737">
    <property type="term" value="C:cytoplasm"/>
    <property type="evidence" value="ECO:0007669"/>
    <property type="project" value="UniProtKB-SubCell"/>
</dbReference>
<accession>A0A511WNV2</accession>
<comment type="caution">
    <text evidence="11">The sequence shown here is derived from an EMBL/GenBank/DDBJ whole genome shotgun (WGS) entry which is preliminary data.</text>
</comment>
<comment type="subcellular location">
    <subcellularLocation>
        <location evidence="1">Cytoplasm</location>
    </subcellularLocation>
</comment>
<evidence type="ECO:0000256" key="3">
    <source>
        <dbReference type="ARBA" id="ARBA00022490"/>
    </source>
</evidence>
<dbReference type="InterPro" id="IPR001001">
    <property type="entry name" value="DNA_polIII_beta"/>
</dbReference>
<organism evidence="11 12">
    <name type="scientific">Halobacillus faecis</name>
    <dbReference type="NCBI Taxonomy" id="360184"/>
    <lineage>
        <taxon>Bacteria</taxon>
        <taxon>Bacillati</taxon>
        <taxon>Bacillota</taxon>
        <taxon>Bacilli</taxon>
        <taxon>Bacillales</taxon>
        <taxon>Bacillaceae</taxon>
        <taxon>Halobacillus</taxon>
    </lineage>
</organism>
<keyword evidence="6" id="KW-0235">DNA replication</keyword>
<dbReference type="Proteomes" id="UP000321886">
    <property type="component" value="Unassembled WGS sequence"/>
</dbReference>
<gene>
    <name evidence="11" type="ORF">HFA01_09890</name>
</gene>
<evidence type="ECO:0000256" key="6">
    <source>
        <dbReference type="ARBA" id="ARBA00022705"/>
    </source>
</evidence>
<comment type="similarity">
    <text evidence="2">Belongs to the beta sliding clamp family.</text>
</comment>
<dbReference type="InterPro" id="IPR022634">
    <property type="entry name" value="DNA_polIII_beta_N"/>
</dbReference>
<keyword evidence="3" id="KW-0963">Cytoplasm</keyword>
<evidence type="ECO:0000256" key="5">
    <source>
        <dbReference type="ARBA" id="ARBA00022695"/>
    </source>
</evidence>
<keyword evidence="7" id="KW-0239">DNA-directed DNA polymerase</keyword>
<evidence type="ECO:0000256" key="4">
    <source>
        <dbReference type="ARBA" id="ARBA00022679"/>
    </source>
</evidence>
<evidence type="ECO:0000256" key="9">
    <source>
        <dbReference type="ARBA" id="ARBA00033275"/>
    </source>
</evidence>
<evidence type="ECO:0000256" key="7">
    <source>
        <dbReference type="ARBA" id="ARBA00022932"/>
    </source>
</evidence>
<evidence type="ECO:0000313" key="12">
    <source>
        <dbReference type="Proteomes" id="UP000321886"/>
    </source>
</evidence>
<sequence length="163" mass="17691">MEFRIHKGRLKDAVSEAASVLSKKSVLPVLNGIKLEVREREVVLTGSDGELMIKKVIPFEEGCESIDIGSSVLPAALLQDLVKKMPGPVHMKKAAGCMLIESEEVKSSLSALSTDEYLDMAEFESTGAIFMNGEDLVEIVRQTLFAAAKEGSRPVLTGVHLDF</sequence>
<dbReference type="GO" id="GO:0006271">
    <property type="term" value="P:DNA strand elongation involved in DNA replication"/>
    <property type="evidence" value="ECO:0007669"/>
    <property type="project" value="TreeGrafter"/>
</dbReference>